<evidence type="ECO:0000256" key="3">
    <source>
        <dbReference type="ARBA" id="ARBA00022475"/>
    </source>
</evidence>
<name>A0A8D5UFM7_9BACL</name>
<evidence type="ECO:0000256" key="5">
    <source>
        <dbReference type="ARBA" id="ARBA00022989"/>
    </source>
</evidence>
<keyword evidence="5 8" id="KW-1133">Transmembrane helix</keyword>
<keyword evidence="2" id="KW-0813">Transport</keyword>
<evidence type="ECO:0000256" key="2">
    <source>
        <dbReference type="ARBA" id="ARBA00022448"/>
    </source>
</evidence>
<feature type="transmembrane region" description="Helical" evidence="8">
    <location>
        <begin position="27"/>
        <end position="43"/>
    </location>
</feature>
<dbReference type="AlphaFoldDB" id="A0A8D5UFM7"/>
<keyword evidence="3" id="KW-1003">Cell membrane</keyword>
<evidence type="ECO:0000313" key="10">
    <source>
        <dbReference type="Proteomes" id="UP000677436"/>
    </source>
</evidence>
<feature type="transmembrane region" description="Helical" evidence="8">
    <location>
        <begin position="55"/>
        <end position="74"/>
    </location>
</feature>
<dbReference type="EMBL" id="AP024601">
    <property type="protein sequence ID" value="BCU82482.1"/>
    <property type="molecule type" value="Genomic_DNA"/>
</dbReference>
<gene>
    <name evidence="9" type="ORF">JIR001_22650</name>
</gene>
<dbReference type="GO" id="GO:0005886">
    <property type="term" value="C:plasma membrane"/>
    <property type="evidence" value="ECO:0007669"/>
    <property type="project" value="UniProtKB-SubCell"/>
</dbReference>
<evidence type="ECO:0008006" key="11">
    <source>
        <dbReference type="Google" id="ProtNLM"/>
    </source>
</evidence>
<dbReference type="InterPro" id="IPR045324">
    <property type="entry name" value="Small_multidrug_res"/>
</dbReference>
<evidence type="ECO:0000256" key="8">
    <source>
        <dbReference type="SAM" id="Phobius"/>
    </source>
</evidence>
<reference evidence="9" key="1">
    <citation type="journal article" date="2013" name="Int. J. Syst. Evol. Microbiol.">
        <title>Polycladomyces abyssicola gen. nov., sp. nov., a thermophilic filamentous bacterium isolated from hemipelagic sediment.</title>
        <authorList>
            <person name="Tsubouchi T."/>
            <person name="Shimane Y."/>
            <person name="Mori K."/>
            <person name="Usui K."/>
            <person name="Hiraki T."/>
            <person name="Tame A."/>
            <person name="Uematsu K."/>
            <person name="Maruyama T."/>
            <person name="Hatada Y."/>
        </authorList>
    </citation>
    <scope>NUCLEOTIDE SEQUENCE</scope>
    <source>
        <strain evidence="9">JIR-001</strain>
    </source>
</reference>
<evidence type="ECO:0000256" key="7">
    <source>
        <dbReference type="RuleBase" id="RU003942"/>
    </source>
</evidence>
<feature type="transmembrane region" description="Helical" evidence="8">
    <location>
        <begin position="80"/>
        <end position="99"/>
    </location>
</feature>
<accession>A0A8D5UFM7</accession>
<evidence type="ECO:0000256" key="6">
    <source>
        <dbReference type="ARBA" id="ARBA00023136"/>
    </source>
</evidence>
<keyword evidence="6 8" id="KW-0472">Membrane</keyword>
<keyword evidence="10" id="KW-1185">Reference proteome</keyword>
<dbReference type="RefSeq" id="WP_212772814.1">
    <property type="nucleotide sequence ID" value="NZ_AP024601.1"/>
</dbReference>
<proteinExistence type="inferred from homology"/>
<evidence type="ECO:0000256" key="4">
    <source>
        <dbReference type="ARBA" id="ARBA00022692"/>
    </source>
</evidence>
<dbReference type="FunFam" id="1.10.3730.20:FF:000001">
    <property type="entry name" value="Quaternary ammonium compound resistance transporter SugE"/>
    <property type="match status" value="1"/>
</dbReference>
<reference evidence="9" key="2">
    <citation type="journal article" date="2021" name="Microbiol. Resour. Announc.">
        <title>Complete Genome Sequence of Polycladomyces abyssicola JIR-001T, Isolated from Hemipelagic Sediment in Deep Seawater.</title>
        <authorList>
            <person name="Tsubouchi T."/>
            <person name="Kaneko Y."/>
        </authorList>
    </citation>
    <scope>NUCLEOTIDE SEQUENCE</scope>
    <source>
        <strain evidence="9">JIR-001</strain>
    </source>
</reference>
<sequence>MAWLYLLAAGILEVVWAIGLKYQKTIPTAVTIGSMIGSFLLLSTSLKTLPVGTAYAIWTGIGAAGTVLVGMLFFGEPKTALRLVFLILIISGIVGLKLTSAH</sequence>
<comment type="similarity">
    <text evidence="7">Belongs to the drug/metabolite transporter (DMT) superfamily. Small multidrug resistance (SMR) (TC 2.A.7.1) family.</text>
</comment>
<dbReference type="PANTHER" id="PTHR30561:SF0">
    <property type="entry name" value="GUANIDINIUM EXPORTER"/>
    <property type="match status" value="1"/>
</dbReference>
<dbReference type="GO" id="GO:0022857">
    <property type="term" value="F:transmembrane transporter activity"/>
    <property type="evidence" value="ECO:0007669"/>
    <property type="project" value="InterPro"/>
</dbReference>
<protein>
    <recommendedName>
        <fullName evidence="11">Quaternary ammonium compound-resistance protein SugE</fullName>
    </recommendedName>
</protein>
<dbReference type="InterPro" id="IPR037185">
    <property type="entry name" value="EmrE-like"/>
</dbReference>
<keyword evidence="4 7" id="KW-0812">Transmembrane</keyword>
<comment type="subcellular location">
    <subcellularLocation>
        <location evidence="1 7">Cell membrane</location>
        <topology evidence="1 7">Multi-pass membrane protein</topology>
    </subcellularLocation>
</comment>
<organism evidence="9 10">
    <name type="scientific">Polycladomyces abyssicola</name>
    <dbReference type="NCBI Taxonomy" id="1125966"/>
    <lineage>
        <taxon>Bacteria</taxon>
        <taxon>Bacillati</taxon>
        <taxon>Bacillota</taxon>
        <taxon>Bacilli</taxon>
        <taxon>Bacillales</taxon>
        <taxon>Thermoactinomycetaceae</taxon>
        <taxon>Polycladomyces</taxon>
    </lineage>
</organism>
<dbReference type="InterPro" id="IPR000390">
    <property type="entry name" value="Small_drug/metabolite_transptr"/>
</dbReference>
<dbReference type="Gene3D" id="1.10.3730.20">
    <property type="match status" value="1"/>
</dbReference>
<dbReference type="Proteomes" id="UP000677436">
    <property type="component" value="Chromosome"/>
</dbReference>
<dbReference type="PANTHER" id="PTHR30561">
    <property type="entry name" value="SMR FAMILY PROTON-DEPENDENT DRUG EFFLUX TRANSPORTER SUGE"/>
    <property type="match status" value="1"/>
</dbReference>
<evidence type="ECO:0000313" key="9">
    <source>
        <dbReference type="EMBL" id="BCU82482.1"/>
    </source>
</evidence>
<dbReference type="SUPFAM" id="SSF103481">
    <property type="entry name" value="Multidrug resistance efflux transporter EmrE"/>
    <property type="match status" value="1"/>
</dbReference>
<evidence type="ECO:0000256" key="1">
    <source>
        <dbReference type="ARBA" id="ARBA00004651"/>
    </source>
</evidence>
<dbReference type="Pfam" id="PF00893">
    <property type="entry name" value="Multi_Drug_Res"/>
    <property type="match status" value="1"/>
</dbReference>
<dbReference type="KEGG" id="pabs:JIR001_22650"/>